<accession>A0A9D1SCT8</accession>
<evidence type="ECO:0000256" key="7">
    <source>
        <dbReference type="ARBA" id="ARBA00022827"/>
    </source>
</evidence>
<reference evidence="19" key="2">
    <citation type="journal article" date="2021" name="PeerJ">
        <title>Extensive microbial diversity within the chicken gut microbiome revealed by metagenomics and culture.</title>
        <authorList>
            <person name="Gilroy R."/>
            <person name="Ravi A."/>
            <person name="Getino M."/>
            <person name="Pursley I."/>
            <person name="Horton D.L."/>
            <person name="Alikhan N.F."/>
            <person name="Baker D."/>
            <person name="Gharbi K."/>
            <person name="Hall N."/>
            <person name="Watson M."/>
            <person name="Adriaenssens E.M."/>
            <person name="Foster-Nyarko E."/>
            <person name="Jarju S."/>
            <person name="Secka A."/>
            <person name="Antonio M."/>
            <person name="Oren A."/>
            <person name="Chaudhuri R.R."/>
            <person name="La Ragione R."/>
            <person name="Hildebrand F."/>
            <person name="Pallen M.J."/>
        </authorList>
    </citation>
    <scope>NUCLEOTIDE SEQUENCE</scope>
    <source>
        <strain evidence="19">CHK158-818</strain>
    </source>
</reference>
<reference evidence="19" key="1">
    <citation type="submission" date="2020-10" db="EMBL/GenBank/DDBJ databases">
        <authorList>
            <person name="Gilroy R."/>
        </authorList>
    </citation>
    <scope>NUCLEOTIDE SEQUENCE</scope>
    <source>
        <strain evidence="19">CHK158-818</strain>
    </source>
</reference>
<evidence type="ECO:0000256" key="15">
    <source>
        <dbReference type="PIRSR" id="PIRSR000350-4"/>
    </source>
</evidence>
<evidence type="ECO:0000256" key="13">
    <source>
        <dbReference type="PIRSR" id="PIRSR000350-2"/>
    </source>
</evidence>
<dbReference type="EC" id="1.8.1.4" evidence="3 16"/>
<evidence type="ECO:0000256" key="14">
    <source>
        <dbReference type="PIRSR" id="PIRSR000350-3"/>
    </source>
</evidence>
<evidence type="ECO:0000313" key="20">
    <source>
        <dbReference type="Proteomes" id="UP000824112"/>
    </source>
</evidence>
<dbReference type="FunFam" id="3.30.390.30:FF:000001">
    <property type="entry name" value="Dihydrolipoyl dehydrogenase"/>
    <property type="match status" value="1"/>
</dbReference>
<comment type="subcellular location">
    <subcellularLocation>
        <location evidence="1">Cytoplasm</location>
    </subcellularLocation>
</comment>
<sequence length="453" mass="48852">MFKKNKNFDVAILGGGPAGYTAAERAAQGGLSVVLFEKNALGGVCLNEGCIPTKTLLYSAKLYQQALNGAKYGINNGNTTFDYAKIAARKTKVVRKLVAGIKARMSEQGVTVINQEAKLNKTDAAYFELNAGEESFHARNLIICTGSETTIPPIPGIEQLSYWTSREALAAKEIPESILIIGGGVIGMEFAALYNSFGSEVTVVEALPEILGNTDNEAAAFLREEYAKRGVKFHLNSLVTAFTDQGVEIKTGEETQTLTSEKILLSIGRRPRWEGMGLEQLGLESSGRGIRVNEYMQTSFPHVYACGDVTGYSLLAHTAVREAETAVHHLLGENDAMSYEAVPSIVYTQPEIASVGATEAALTAEGREYKVLKLSMNYSGRFVAENEGGNGFCKLLASPDGLLLGTHIVGSPASEFIVAAGMAIDRKIPIREWRKTIFPHPTVAEILKECISI</sequence>
<dbReference type="InterPro" id="IPR004099">
    <property type="entry name" value="Pyr_nucl-diS_OxRdtase_dimer"/>
</dbReference>
<proteinExistence type="inferred from homology"/>
<evidence type="ECO:0000313" key="19">
    <source>
        <dbReference type="EMBL" id="HIU54863.1"/>
    </source>
</evidence>
<evidence type="ECO:0000256" key="16">
    <source>
        <dbReference type="RuleBase" id="RU003692"/>
    </source>
</evidence>
<feature type="binding site" evidence="14">
    <location>
        <position position="268"/>
    </location>
    <ligand>
        <name>NAD(+)</name>
        <dbReference type="ChEBI" id="CHEBI:57540"/>
    </ligand>
</feature>
<dbReference type="InterPro" id="IPR050151">
    <property type="entry name" value="Class-I_Pyr_Nuc-Dis_Oxidored"/>
</dbReference>
<evidence type="ECO:0000256" key="4">
    <source>
        <dbReference type="ARBA" id="ARBA00016961"/>
    </source>
</evidence>
<dbReference type="SUPFAM" id="SSF51905">
    <property type="entry name" value="FAD/NAD(P)-binding domain"/>
    <property type="match status" value="1"/>
</dbReference>
<evidence type="ECO:0000259" key="17">
    <source>
        <dbReference type="Pfam" id="PF02852"/>
    </source>
</evidence>
<feature type="disulfide bond" description="Redox-active" evidence="15">
    <location>
        <begin position="45"/>
        <end position="50"/>
    </location>
</feature>
<comment type="cofactor">
    <cofactor evidence="14 16">
        <name>FAD</name>
        <dbReference type="ChEBI" id="CHEBI:57692"/>
    </cofactor>
    <text evidence="14 16">Binds 1 FAD per subunit.</text>
</comment>
<feature type="domain" description="FAD/NAD(P)-binding" evidence="18">
    <location>
        <begin position="8"/>
        <end position="323"/>
    </location>
</feature>
<dbReference type="PANTHER" id="PTHR22912">
    <property type="entry name" value="DISULFIDE OXIDOREDUCTASE"/>
    <property type="match status" value="1"/>
</dbReference>
<keyword evidence="6 16" id="KW-0285">Flavoprotein</keyword>
<evidence type="ECO:0000256" key="6">
    <source>
        <dbReference type="ARBA" id="ARBA00022630"/>
    </source>
</evidence>
<dbReference type="NCBIfam" id="TIGR01350">
    <property type="entry name" value="lipoamide_DH"/>
    <property type="match status" value="1"/>
</dbReference>
<dbReference type="Gene3D" id="3.50.50.60">
    <property type="entry name" value="FAD/NAD(P)-binding domain"/>
    <property type="match status" value="2"/>
</dbReference>
<dbReference type="PROSITE" id="PS00076">
    <property type="entry name" value="PYRIDINE_REDOX_1"/>
    <property type="match status" value="1"/>
</dbReference>
<dbReference type="InterPro" id="IPR016156">
    <property type="entry name" value="FAD/NAD-linked_Rdtase_dimer_sf"/>
</dbReference>
<evidence type="ECO:0000256" key="9">
    <source>
        <dbReference type="ARBA" id="ARBA00023027"/>
    </source>
</evidence>
<evidence type="ECO:0000256" key="2">
    <source>
        <dbReference type="ARBA" id="ARBA00007532"/>
    </source>
</evidence>
<keyword evidence="14" id="KW-0547">Nucleotide-binding</keyword>
<comment type="catalytic activity">
    <reaction evidence="12 16">
        <text>N(6)-[(R)-dihydrolipoyl]-L-lysyl-[protein] + NAD(+) = N(6)-[(R)-lipoyl]-L-lysyl-[protein] + NADH + H(+)</text>
        <dbReference type="Rhea" id="RHEA:15045"/>
        <dbReference type="Rhea" id="RHEA-COMP:10474"/>
        <dbReference type="Rhea" id="RHEA-COMP:10475"/>
        <dbReference type="ChEBI" id="CHEBI:15378"/>
        <dbReference type="ChEBI" id="CHEBI:57540"/>
        <dbReference type="ChEBI" id="CHEBI:57945"/>
        <dbReference type="ChEBI" id="CHEBI:83099"/>
        <dbReference type="ChEBI" id="CHEBI:83100"/>
        <dbReference type="EC" id="1.8.1.4"/>
    </reaction>
</comment>
<dbReference type="PIRSF" id="PIRSF000350">
    <property type="entry name" value="Mercury_reductase_MerA"/>
    <property type="match status" value="1"/>
</dbReference>
<feature type="active site" description="Proton acceptor" evidence="13">
    <location>
        <position position="440"/>
    </location>
</feature>
<evidence type="ECO:0000256" key="11">
    <source>
        <dbReference type="ARBA" id="ARBA00023284"/>
    </source>
</evidence>
<evidence type="ECO:0000256" key="1">
    <source>
        <dbReference type="ARBA" id="ARBA00004496"/>
    </source>
</evidence>
<evidence type="ECO:0000256" key="10">
    <source>
        <dbReference type="ARBA" id="ARBA00023157"/>
    </source>
</evidence>
<keyword evidence="10" id="KW-1015">Disulfide bond</keyword>
<comment type="miscellaneous">
    <text evidence="16">The active site is a redox-active disulfide bond.</text>
</comment>
<dbReference type="GO" id="GO:0005737">
    <property type="term" value="C:cytoplasm"/>
    <property type="evidence" value="ECO:0007669"/>
    <property type="project" value="UniProtKB-SubCell"/>
</dbReference>
<dbReference type="GO" id="GO:0050660">
    <property type="term" value="F:flavin adenine dinucleotide binding"/>
    <property type="evidence" value="ECO:0007669"/>
    <property type="project" value="InterPro"/>
</dbReference>
<dbReference type="Proteomes" id="UP000824112">
    <property type="component" value="Unassembled WGS sequence"/>
</dbReference>
<keyword evidence="9 14" id="KW-0520">NAD</keyword>
<evidence type="ECO:0000256" key="3">
    <source>
        <dbReference type="ARBA" id="ARBA00012608"/>
    </source>
</evidence>
<dbReference type="GO" id="GO:0006103">
    <property type="term" value="P:2-oxoglutarate metabolic process"/>
    <property type="evidence" value="ECO:0007669"/>
    <property type="project" value="TreeGrafter"/>
</dbReference>
<keyword evidence="8 16" id="KW-0560">Oxidoreductase</keyword>
<dbReference type="InterPro" id="IPR006258">
    <property type="entry name" value="Lipoamide_DH"/>
</dbReference>
<dbReference type="PANTHER" id="PTHR22912:SF217">
    <property type="entry name" value="DIHYDROLIPOYL DEHYDROGENASE"/>
    <property type="match status" value="1"/>
</dbReference>
<evidence type="ECO:0000256" key="12">
    <source>
        <dbReference type="ARBA" id="ARBA00049187"/>
    </source>
</evidence>
<dbReference type="Pfam" id="PF02852">
    <property type="entry name" value="Pyr_redox_dim"/>
    <property type="match status" value="1"/>
</dbReference>
<dbReference type="AlphaFoldDB" id="A0A9D1SCT8"/>
<feature type="binding site" evidence="14">
    <location>
        <begin position="182"/>
        <end position="189"/>
    </location>
    <ligand>
        <name>NAD(+)</name>
        <dbReference type="ChEBI" id="CHEBI:57540"/>
    </ligand>
</feature>
<gene>
    <name evidence="19" type="primary">lpdA</name>
    <name evidence="19" type="ORF">IAB03_03530</name>
</gene>
<comment type="caution">
    <text evidence="19">The sequence shown here is derived from an EMBL/GenBank/DDBJ whole genome shotgun (WGS) entry which is preliminary data.</text>
</comment>
<dbReference type="Gene3D" id="3.30.390.30">
    <property type="match status" value="1"/>
</dbReference>
<dbReference type="InterPro" id="IPR036188">
    <property type="entry name" value="FAD/NAD-bd_sf"/>
</dbReference>
<dbReference type="InterPro" id="IPR012999">
    <property type="entry name" value="Pyr_OxRdtase_I_AS"/>
</dbReference>
<organism evidence="19 20">
    <name type="scientific">Candidatus Gallibacteroides avistercoris</name>
    <dbReference type="NCBI Taxonomy" id="2840833"/>
    <lineage>
        <taxon>Bacteria</taxon>
        <taxon>Pseudomonadati</taxon>
        <taxon>Bacteroidota</taxon>
        <taxon>Bacteroidia</taxon>
        <taxon>Bacteroidales</taxon>
        <taxon>Bacteroidaceae</taxon>
        <taxon>Bacteroidaceae incertae sedis</taxon>
        <taxon>Candidatus Gallibacteroides</taxon>
    </lineage>
</organism>
<feature type="binding site" evidence="14">
    <location>
        <position position="205"/>
    </location>
    <ligand>
        <name>NAD(+)</name>
        <dbReference type="ChEBI" id="CHEBI:57540"/>
    </ligand>
</feature>
<dbReference type="SUPFAM" id="SSF55424">
    <property type="entry name" value="FAD/NAD-linked reductases, dimerisation (C-terminal) domain"/>
    <property type="match status" value="1"/>
</dbReference>
<keyword evidence="7 14" id="KW-0274">FAD</keyword>
<feature type="domain" description="Pyridine nucleotide-disulphide oxidoreductase dimerisation" evidence="17">
    <location>
        <begin position="342"/>
        <end position="449"/>
    </location>
</feature>
<feature type="binding site" evidence="14">
    <location>
        <position position="54"/>
    </location>
    <ligand>
        <name>FAD</name>
        <dbReference type="ChEBI" id="CHEBI:57692"/>
    </ligand>
</feature>
<dbReference type="EMBL" id="DVNA01000081">
    <property type="protein sequence ID" value="HIU54863.1"/>
    <property type="molecule type" value="Genomic_DNA"/>
</dbReference>
<dbReference type="PRINTS" id="PR00411">
    <property type="entry name" value="PNDRDTASEI"/>
</dbReference>
<dbReference type="GO" id="GO:0004148">
    <property type="term" value="F:dihydrolipoyl dehydrogenase (NADH) activity"/>
    <property type="evidence" value="ECO:0007669"/>
    <property type="project" value="UniProtKB-EC"/>
</dbReference>
<dbReference type="InterPro" id="IPR023753">
    <property type="entry name" value="FAD/NAD-binding_dom"/>
</dbReference>
<feature type="binding site" evidence="14">
    <location>
        <position position="308"/>
    </location>
    <ligand>
        <name>FAD</name>
        <dbReference type="ChEBI" id="CHEBI:57692"/>
    </ligand>
</feature>
<protein>
    <recommendedName>
        <fullName evidence="4 16">Dihydrolipoyl dehydrogenase</fullName>
        <ecNumber evidence="3 16">1.8.1.4</ecNumber>
    </recommendedName>
</protein>
<evidence type="ECO:0000256" key="8">
    <source>
        <dbReference type="ARBA" id="ARBA00023002"/>
    </source>
</evidence>
<dbReference type="InterPro" id="IPR001100">
    <property type="entry name" value="Pyr_nuc-diS_OxRdtase"/>
</dbReference>
<name>A0A9D1SCT8_9BACT</name>
<evidence type="ECO:0000256" key="5">
    <source>
        <dbReference type="ARBA" id="ARBA00022490"/>
    </source>
</evidence>
<dbReference type="Pfam" id="PF07992">
    <property type="entry name" value="Pyr_redox_2"/>
    <property type="match status" value="1"/>
</dbReference>
<keyword evidence="5" id="KW-0963">Cytoplasm</keyword>
<dbReference type="PRINTS" id="PR00368">
    <property type="entry name" value="FADPNR"/>
</dbReference>
<feature type="binding site" evidence="14">
    <location>
        <begin position="145"/>
        <end position="147"/>
    </location>
    <ligand>
        <name>FAD</name>
        <dbReference type="ChEBI" id="CHEBI:57692"/>
    </ligand>
</feature>
<evidence type="ECO:0000259" key="18">
    <source>
        <dbReference type="Pfam" id="PF07992"/>
    </source>
</evidence>
<keyword evidence="11 16" id="KW-0676">Redox-active center</keyword>
<comment type="similarity">
    <text evidence="2 16">Belongs to the class-I pyridine nucleotide-disulfide oxidoreductase family.</text>
</comment>